<gene>
    <name evidence="2" type="ORF">SAMN05216275_104342</name>
</gene>
<dbReference type="EMBL" id="FOQY01000004">
    <property type="protein sequence ID" value="SFI71505.1"/>
    <property type="molecule type" value="Genomic_DNA"/>
</dbReference>
<keyword evidence="3" id="KW-1185">Reference proteome</keyword>
<proteinExistence type="predicted"/>
<accession>A0A1I3KH33</accession>
<evidence type="ECO:0000313" key="2">
    <source>
        <dbReference type="EMBL" id="SFI71505.1"/>
    </source>
</evidence>
<dbReference type="GeneID" id="96304076"/>
<organism evidence="2 3">
    <name type="scientific">Streptosporangium canum</name>
    <dbReference type="NCBI Taxonomy" id="324952"/>
    <lineage>
        <taxon>Bacteria</taxon>
        <taxon>Bacillati</taxon>
        <taxon>Actinomycetota</taxon>
        <taxon>Actinomycetes</taxon>
        <taxon>Streptosporangiales</taxon>
        <taxon>Streptosporangiaceae</taxon>
        <taxon>Streptosporangium</taxon>
    </lineage>
</organism>
<dbReference type="AlphaFoldDB" id="A0A1I3KH33"/>
<dbReference type="Proteomes" id="UP000199111">
    <property type="component" value="Unassembled WGS sequence"/>
</dbReference>
<feature type="compositionally biased region" description="Basic and acidic residues" evidence="1">
    <location>
        <begin position="106"/>
        <end position="134"/>
    </location>
</feature>
<evidence type="ECO:0000313" key="3">
    <source>
        <dbReference type="Proteomes" id="UP000199111"/>
    </source>
</evidence>
<reference evidence="3" key="1">
    <citation type="submission" date="2016-10" db="EMBL/GenBank/DDBJ databases">
        <authorList>
            <person name="Varghese N."/>
            <person name="Submissions S."/>
        </authorList>
    </citation>
    <scope>NUCLEOTIDE SEQUENCE [LARGE SCALE GENOMIC DNA]</scope>
    <source>
        <strain evidence="3">CGMCC 4.2126</strain>
    </source>
</reference>
<evidence type="ECO:0000256" key="1">
    <source>
        <dbReference type="SAM" id="MobiDB-lite"/>
    </source>
</evidence>
<feature type="region of interest" description="Disordered" evidence="1">
    <location>
        <begin position="103"/>
        <end position="134"/>
    </location>
</feature>
<protein>
    <submittedName>
        <fullName evidence="2">Uncharacterized protein</fullName>
    </submittedName>
</protein>
<sequence length="134" mass="14956">MAVPHDPAHHARLSYSWRDENWHLLDQPALTVVLLNDSVSKGESYATPALAEQAFWRAVTDSLLSHQERVLTTTWDGTEVGLLVDYSTGLFHLAYRTPDSTAAVSHTDEAKARGLGRDRQDTARRAVPRLEHLA</sequence>
<name>A0A1I3KH33_9ACTN</name>
<dbReference type="RefSeq" id="WP_177245005.1">
    <property type="nucleotide sequence ID" value="NZ_FOQY01000004.1"/>
</dbReference>